<keyword evidence="4" id="KW-1003">Cell membrane</keyword>
<dbReference type="RefSeq" id="WP_369313400.1">
    <property type="nucleotide sequence ID" value="NZ_JBEHZE010000001.1"/>
</dbReference>
<feature type="transmembrane region" description="Helical" evidence="8">
    <location>
        <begin position="267"/>
        <end position="290"/>
    </location>
</feature>
<feature type="transmembrane region" description="Helical" evidence="8">
    <location>
        <begin position="331"/>
        <end position="351"/>
    </location>
</feature>
<evidence type="ECO:0000256" key="2">
    <source>
        <dbReference type="ARBA" id="ARBA00009261"/>
    </source>
</evidence>
<evidence type="ECO:0000256" key="8">
    <source>
        <dbReference type="RuleBase" id="RU363064"/>
    </source>
</evidence>
<keyword evidence="10" id="KW-1185">Reference proteome</keyword>
<evidence type="ECO:0000256" key="1">
    <source>
        <dbReference type="ARBA" id="ARBA00004651"/>
    </source>
</evidence>
<dbReference type="PANTHER" id="PTHR30330:SF3">
    <property type="entry name" value="TRANSCRIPTIONAL REGULATOR, LRP FAMILY"/>
    <property type="match status" value="1"/>
</dbReference>
<feature type="transmembrane region" description="Helical" evidence="8">
    <location>
        <begin position="177"/>
        <end position="196"/>
    </location>
</feature>
<dbReference type="Pfam" id="PF01235">
    <property type="entry name" value="Na_Ala_symp"/>
    <property type="match status" value="1"/>
</dbReference>
<feature type="transmembrane region" description="Helical" evidence="8">
    <location>
        <begin position="208"/>
        <end position="229"/>
    </location>
</feature>
<name>A0ABV3Z3S2_9PROT</name>
<proteinExistence type="inferred from homology"/>
<keyword evidence="7 8" id="KW-0472">Membrane</keyword>
<comment type="subcellular location">
    <subcellularLocation>
        <location evidence="8">Cell inner membrane</location>
        <topology evidence="8">Multi-pass membrane protein</topology>
    </subcellularLocation>
    <subcellularLocation>
        <location evidence="1">Cell membrane</location>
        <topology evidence="1">Multi-pass membrane protein</topology>
    </subcellularLocation>
</comment>
<dbReference type="PRINTS" id="PR00175">
    <property type="entry name" value="NAALASMPORT"/>
</dbReference>
<feature type="transmembrane region" description="Helical" evidence="8">
    <location>
        <begin position="241"/>
        <end position="261"/>
    </location>
</feature>
<evidence type="ECO:0000313" key="10">
    <source>
        <dbReference type="Proteomes" id="UP001560685"/>
    </source>
</evidence>
<dbReference type="EMBL" id="JBEHZE010000001">
    <property type="protein sequence ID" value="MEX6633439.1"/>
    <property type="molecule type" value="Genomic_DNA"/>
</dbReference>
<evidence type="ECO:0000256" key="7">
    <source>
        <dbReference type="ARBA" id="ARBA00023136"/>
    </source>
</evidence>
<keyword evidence="3 8" id="KW-0813">Transport</keyword>
<feature type="transmembrane region" description="Helical" evidence="8">
    <location>
        <begin position="375"/>
        <end position="399"/>
    </location>
</feature>
<protein>
    <submittedName>
        <fullName evidence="9">Alanine/glycine:cation symporter family protein</fullName>
    </submittedName>
</protein>
<evidence type="ECO:0000313" key="9">
    <source>
        <dbReference type="EMBL" id="MEX6633439.1"/>
    </source>
</evidence>
<organism evidence="9 10">
    <name type="scientific">Hyphococcus lacteus</name>
    <dbReference type="NCBI Taxonomy" id="3143536"/>
    <lineage>
        <taxon>Bacteria</taxon>
        <taxon>Pseudomonadati</taxon>
        <taxon>Pseudomonadota</taxon>
        <taxon>Alphaproteobacteria</taxon>
        <taxon>Parvularculales</taxon>
        <taxon>Parvularculaceae</taxon>
        <taxon>Hyphococcus</taxon>
    </lineage>
</organism>
<accession>A0ABV3Z3S2</accession>
<keyword evidence="5 8" id="KW-0812">Transmembrane</keyword>
<feature type="transmembrane region" description="Helical" evidence="8">
    <location>
        <begin position="444"/>
        <end position="460"/>
    </location>
</feature>
<feature type="transmembrane region" description="Helical" evidence="8">
    <location>
        <begin position="420"/>
        <end position="438"/>
    </location>
</feature>
<keyword evidence="6 8" id="KW-1133">Transmembrane helix</keyword>
<dbReference type="Proteomes" id="UP001560685">
    <property type="component" value="Unassembled WGS sequence"/>
</dbReference>
<comment type="caution">
    <text evidence="9">The sequence shown here is derived from an EMBL/GenBank/DDBJ whole genome shotgun (WGS) entry which is preliminary data.</text>
</comment>
<sequence length="476" mass="50569">MMDDVENSTSLADTINNTLSPVSDFVASIIFYSVDVGGVSLPLVVVWLMLAGVVMTVSLRFINFRGFRHAVSMVFNPHDQHGADGEISHFQALSAALSGTIGLGNIASVPIAIVIGGPGAVFWMILAGFFGMATKFAECAMAVKYRKILPDGRSIGGPMYYIEAEFKRRGLKTIGKGAAIFFALMTIGGSASFFQINQSHAQFSNVTGISAPLTFATIMSALVAFVALGGIKRIGLMASRLVPFMAILYLGAAIIIIALNISALPDAFVTIFKSAFGLEAAGGGLVGALINGMRRATYSSEAGVGSAAIAHSAVKTNEPLTEGYVALLEPFIDTVVVCTITALVVILTGAYEPFMYQEDAVGIQITSNAFAETFAWFPAILLISSTLFAFTSVVSWVFYGAQAVGYLTNGSKQIDIIFKVVLCVLLCASAALSVSSILDFIDSMIFAMAIPNILVLYLMLPEIKRDVKAYELKHNI</sequence>
<keyword evidence="8" id="KW-0769">Symport</keyword>
<feature type="transmembrane region" description="Helical" evidence="8">
    <location>
        <begin position="95"/>
        <end position="115"/>
    </location>
</feature>
<evidence type="ECO:0000256" key="6">
    <source>
        <dbReference type="ARBA" id="ARBA00022989"/>
    </source>
</evidence>
<evidence type="ECO:0000256" key="5">
    <source>
        <dbReference type="ARBA" id="ARBA00022692"/>
    </source>
</evidence>
<reference evidence="9 10" key="1">
    <citation type="submission" date="2024-05" db="EMBL/GenBank/DDBJ databases">
        <title>Three bacterial strains, DH-69, EH-24, and ECK-19 isolated from coastal sediments.</title>
        <authorList>
            <person name="Ye Y.-Q."/>
            <person name="Du Z.-J."/>
        </authorList>
    </citation>
    <scope>NUCLEOTIDE SEQUENCE [LARGE SCALE GENOMIC DNA]</scope>
    <source>
        <strain evidence="9 10">ECK-19</strain>
    </source>
</reference>
<dbReference type="InterPro" id="IPR001463">
    <property type="entry name" value="Na/Ala_symport"/>
</dbReference>
<evidence type="ECO:0000256" key="4">
    <source>
        <dbReference type="ARBA" id="ARBA00022475"/>
    </source>
</evidence>
<evidence type="ECO:0000256" key="3">
    <source>
        <dbReference type="ARBA" id="ARBA00022448"/>
    </source>
</evidence>
<dbReference type="PANTHER" id="PTHR30330">
    <property type="entry name" value="AGSS FAMILY TRANSPORTER, SODIUM-ALANINE"/>
    <property type="match status" value="1"/>
</dbReference>
<feature type="transmembrane region" description="Helical" evidence="8">
    <location>
        <begin position="41"/>
        <end position="62"/>
    </location>
</feature>
<feature type="transmembrane region" description="Helical" evidence="8">
    <location>
        <begin position="121"/>
        <end position="143"/>
    </location>
</feature>
<comment type="similarity">
    <text evidence="2 8">Belongs to the alanine or glycine:cation symporter (AGCS) (TC 2.A.25) family.</text>
</comment>
<dbReference type="NCBIfam" id="TIGR00835">
    <property type="entry name" value="agcS"/>
    <property type="match status" value="1"/>
</dbReference>
<keyword evidence="8" id="KW-0997">Cell inner membrane</keyword>
<gene>
    <name evidence="9" type="ORF">ABFZ84_07740</name>
</gene>